<name>A0A127JPZ7_9BURK</name>
<protein>
    <submittedName>
        <fullName evidence="1">Spore coat protein</fullName>
    </submittedName>
</protein>
<dbReference type="GO" id="GO:0005829">
    <property type="term" value="C:cytosol"/>
    <property type="evidence" value="ECO:0007669"/>
    <property type="project" value="TreeGrafter"/>
</dbReference>
<reference evidence="1 2" key="1">
    <citation type="journal article" date="2014" name="Int. J. Syst. Evol. Microbiol.">
        <title>Ramlibacter solisilvae sp. nov., isolated from forest soil, and emended description of the genus Ramlibacter.</title>
        <authorList>
            <person name="Lee H.J."/>
            <person name="Lee S.H."/>
            <person name="Lee S.S."/>
            <person name="Lee J.S."/>
            <person name="Kim Y."/>
            <person name="Kim S.C."/>
            <person name="Jeon C.O."/>
        </authorList>
    </citation>
    <scope>NUCLEOTIDE SEQUENCE [LARGE SCALE GENOMIC DNA]</scope>
    <source>
        <strain evidence="1 2">5-10</strain>
    </source>
</reference>
<sequence>MSSTRLPGKVLLRSCGKPLLQHLIERARRCPQIDQLVVATSTDASDDPLQSLCDGLGVPCHRGSLDDVLDRFMGAARPLAPGWVVRLTGDCPLIDPDVIGRVVSAAREPGVDYASNALVPTFPDGLDVECMRAEVLEQAWREARKPSEREHVTPFIHTQPERFALRQVRQEADLSALRWTVDEPSDFVFVSQVFEHLYPVQPDFRMNDVLELLRREPRLARINTGLARNEGYARSLAAEAGAAA</sequence>
<dbReference type="SUPFAM" id="SSF53448">
    <property type="entry name" value="Nucleotide-diphospho-sugar transferases"/>
    <property type="match status" value="1"/>
</dbReference>
<dbReference type="PANTHER" id="PTHR42866">
    <property type="entry name" value="3-DEOXY-MANNO-OCTULOSONATE CYTIDYLYLTRANSFERASE"/>
    <property type="match status" value="1"/>
</dbReference>
<evidence type="ECO:0000313" key="2">
    <source>
        <dbReference type="Proteomes" id="UP000070433"/>
    </source>
</evidence>
<proteinExistence type="predicted"/>
<gene>
    <name evidence="1" type="ORF">UC35_03320</name>
</gene>
<dbReference type="PANTHER" id="PTHR42866:SF1">
    <property type="entry name" value="SPORE COAT POLYSACCHARIDE BIOSYNTHESIS PROTEIN SPSF"/>
    <property type="match status" value="1"/>
</dbReference>
<dbReference type="InterPro" id="IPR003329">
    <property type="entry name" value="Cytidylyl_trans"/>
</dbReference>
<dbReference type="PATRIC" id="fig|94132.3.peg.668"/>
<dbReference type="EMBL" id="CP010951">
    <property type="protein sequence ID" value="AMO22086.1"/>
    <property type="molecule type" value="Genomic_DNA"/>
</dbReference>
<accession>A0A127JPZ7</accession>
<dbReference type="Pfam" id="PF02348">
    <property type="entry name" value="CTP_transf_3"/>
    <property type="match status" value="1"/>
</dbReference>
<keyword evidence="2" id="KW-1185">Reference proteome</keyword>
<keyword evidence="1" id="KW-0946">Virion</keyword>
<dbReference type="Proteomes" id="UP000070433">
    <property type="component" value="Chromosome"/>
</dbReference>
<organism evidence="1 2">
    <name type="scientific">Ramlibacter tataouinensis</name>
    <dbReference type="NCBI Taxonomy" id="94132"/>
    <lineage>
        <taxon>Bacteria</taxon>
        <taxon>Pseudomonadati</taxon>
        <taxon>Pseudomonadota</taxon>
        <taxon>Betaproteobacteria</taxon>
        <taxon>Burkholderiales</taxon>
        <taxon>Comamonadaceae</taxon>
        <taxon>Ramlibacter</taxon>
    </lineage>
</organism>
<dbReference type="Gene3D" id="3.90.550.10">
    <property type="entry name" value="Spore Coat Polysaccharide Biosynthesis Protein SpsA, Chain A"/>
    <property type="match status" value="1"/>
</dbReference>
<evidence type="ECO:0000313" key="1">
    <source>
        <dbReference type="EMBL" id="AMO22086.1"/>
    </source>
</evidence>
<dbReference type="CDD" id="cd02518">
    <property type="entry name" value="GT2_SpsF"/>
    <property type="match status" value="1"/>
</dbReference>
<dbReference type="InterPro" id="IPR029044">
    <property type="entry name" value="Nucleotide-diphossugar_trans"/>
</dbReference>
<dbReference type="AlphaFoldDB" id="A0A127JPZ7"/>
<keyword evidence="1" id="KW-0167">Capsid protein</keyword>